<dbReference type="InterPro" id="IPR052594">
    <property type="entry name" value="J_domain-containing_protein"/>
</dbReference>
<evidence type="ECO:0000259" key="2">
    <source>
        <dbReference type="PROSITE" id="PS50076"/>
    </source>
</evidence>
<dbReference type="PRINTS" id="PR00625">
    <property type="entry name" value="JDOMAIN"/>
</dbReference>
<feature type="compositionally biased region" description="Acidic residues" evidence="1">
    <location>
        <begin position="379"/>
        <end position="388"/>
    </location>
</feature>
<feature type="compositionally biased region" description="Basic and acidic residues" evidence="1">
    <location>
        <begin position="321"/>
        <end position="332"/>
    </location>
</feature>
<name>A0A0G4HVB6_9ALVE</name>
<feature type="region of interest" description="Disordered" evidence="1">
    <location>
        <begin position="116"/>
        <end position="136"/>
    </location>
</feature>
<accession>A0A0G4HVB6</accession>
<dbReference type="Gene3D" id="1.10.287.110">
    <property type="entry name" value="DnaJ domain"/>
    <property type="match status" value="1"/>
</dbReference>
<dbReference type="GO" id="GO:0031072">
    <property type="term" value="F:heat shock protein binding"/>
    <property type="evidence" value="ECO:0007669"/>
    <property type="project" value="TreeGrafter"/>
</dbReference>
<dbReference type="PANTHER" id="PTHR44144:SF1">
    <property type="entry name" value="DNAJ HOMOLOG SUBFAMILY C MEMBER 9"/>
    <property type="match status" value="1"/>
</dbReference>
<dbReference type="CDD" id="cd06257">
    <property type="entry name" value="DnaJ"/>
    <property type="match status" value="1"/>
</dbReference>
<protein>
    <recommendedName>
        <fullName evidence="2">J domain-containing protein</fullName>
    </recommendedName>
</protein>
<dbReference type="VEuPathDB" id="CryptoDB:Cvel_8793"/>
<dbReference type="Pfam" id="PF00226">
    <property type="entry name" value="DnaJ"/>
    <property type="match status" value="1"/>
</dbReference>
<feature type="domain" description="J" evidence="2">
    <location>
        <begin position="10"/>
        <end position="73"/>
    </location>
</feature>
<evidence type="ECO:0000256" key="1">
    <source>
        <dbReference type="SAM" id="MobiDB-lite"/>
    </source>
</evidence>
<dbReference type="EMBL" id="CDMZ01004004">
    <property type="protein sequence ID" value="CEM48352.1"/>
    <property type="molecule type" value="Genomic_DNA"/>
</dbReference>
<feature type="region of interest" description="Disordered" evidence="1">
    <location>
        <begin position="211"/>
        <end position="429"/>
    </location>
</feature>
<dbReference type="GO" id="GO:0005634">
    <property type="term" value="C:nucleus"/>
    <property type="evidence" value="ECO:0007669"/>
    <property type="project" value="TreeGrafter"/>
</dbReference>
<gene>
    <name evidence="3" type="ORF">Cvel_8793</name>
</gene>
<dbReference type="GO" id="GO:0005737">
    <property type="term" value="C:cytoplasm"/>
    <property type="evidence" value="ECO:0007669"/>
    <property type="project" value="TreeGrafter"/>
</dbReference>
<dbReference type="InterPro" id="IPR036869">
    <property type="entry name" value="J_dom_sf"/>
</dbReference>
<evidence type="ECO:0000313" key="3">
    <source>
        <dbReference type="EMBL" id="CEM48352.1"/>
    </source>
</evidence>
<reference evidence="3" key="1">
    <citation type="submission" date="2014-11" db="EMBL/GenBank/DDBJ databases">
        <authorList>
            <person name="Otto D Thomas"/>
            <person name="Naeem Raeece"/>
        </authorList>
    </citation>
    <scope>NUCLEOTIDE SEQUENCE</scope>
</reference>
<dbReference type="PANTHER" id="PTHR44144">
    <property type="entry name" value="DNAJ HOMOLOG SUBFAMILY C MEMBER 9"/>
    <property type="match status" value="1"/>
</dbReference>
<feature type="compositionally biased region" description="Acidic residues" evidence="1">
    <location>
        <begin position="278"/>
        <end position="299"/>
    </location>
</feature>
<proteinExistence type="predicted"/>
<dbReference type="PROSITE" id="PS50076">
    <property type="entry name" value="DNAJ_2"/>
    <property type="match status" value="1"/>
</dbReference>
<dbReference type="AlphaFoldDB" id="A0A0G4HVB6"/>
<feature type="compositionally biased region" description="Basic and acidic residues" evidence="1">
    <location>
        <begin position="116"/>
        <end position="126"/>
    </location>
</feature>
<sequence length="522" mass="60314">MTQRVGPFKDLYAVLGLKPSVSDTEIKRCFYELAKKHHPDSNVGNRDAGEKFKAISSAYEILSKSRTQYDQQYKENVGDPRTQEPFMSGAKANYDFATRQGMVDKKYQSWHARWDSNRQPRQDRHQYQHPHQQQYQYKNSYWEHLSDSDEEYYSEDDSETDDDDDYIFFYKRNLTRKKGHRTNRKYGKYSKRHQQAYDGFYEDDHFSYERRAAPRGWGGKRNGKGNRWGEKEKHGGADEAPEEKEGRKTNFSRRDAHFRGSRDGRGVRYSEEGREGGEESEEDSHDPDAQETADEWEDADSQKSGESEKKEEGKNSSAWGESDHSGRNERKGQQGTYEQEGGGNAGSSSSSASSRKTHHHGQHRGRERDRGPRSSSEYVEMDDEEEPWGFEFVRAEKRRGGGGGQFGWRDDREGKGNGKRKGTNGDASSSLDATVWCLASRLRTNGAYMQPPRLDAKFSAFGNRVESAFFLNERGLFDWLRGNGDKARVYGVYRDGKFRYSLVWKKGKAWDKPFYEFGGRRG</sequence>
<organism evidence="3">
    <name type="scientific">Chromera velia CCMP2878</name>
    <dbReference type="NCBI Taxonomy" id="1169474"/>
    <lineage>
        <taxon>Eukaryota</taxon>
        <taxon>Sar</taxon>
        <taxon>Alveolata</taxon>
        <taxon>Colpodellida</taxon>
        <taxon>Chromeraceae</taxon>
        <taxon>Chromera</taxon>
    </lineage>
</organism>
<dbReference type="SUPFAM" id="SSF46565">
    <property type="entry name" value="Chaperone J-domain"/>
    <property type="match status" value="1"/>
</dbReference>
<feature type="compositionally biased region" description="Basic and acidic residues" evidence="1">
    <location>
        <begin position="227"/>
        <end position="277"/>
    </location>
</feature>
<feature type="compositionally biased region" description="Basic and acidic residues" evidence="1">
    <location>
        <begin position="300"/>
        <end position="314"/>
    </location>
</feature>
<dbReference type="SMART" id="SM00271">
    <property type="entry name" value="DnaJ"/>
    <property type="match status" value="1"/>
</dbReference>
<dbReference type="InterPro" id="IPR001623">
    <property type="entry name" value="DnaJ_domain"/>
</dbReference>